<dbReference type="EMBL" id="CP144695">
    <property type="protein sequence ID" value="WVZ06627.1"/>
    <property type="molecule type" value="Genomic_DNA"/>
</dbReference>
<dbReference type="InterPro" id="IPR059000">
    <property type="entry name" value="ATPase_P-type_domA"/>
</dbReference>
<protein>
    <recommendedName>
        <fullName evidence="3">P-type ATPase A domain-containing protein</fullName>
    </recommendedName>
</protein>
<feature type="region of interest" description="Disordered" evidence="2">
    <location>
        <begin position="69"/>
        <end position="92"/>
    </location>
</feature>
<accession>A0AAQ3NBE1</accession>
<name>A0AAQ3NBE1_VIGMU</name>
<evidence type="ECO:0000259" key="3">
    <source>
        <dbReference type="Pfam" id="PF00122"/>
    </source>
</evidence>
<evidence type="ECO:0000256" key="1">
    <source>
        <dbReference type="ARBA" id="ARBA00022842"/>
    </source>
</evidence>
<reference evidence="4 5" key="1">
    <citation type="journal article" date="2023" name="Life. Sci Alliance">
        <title>Evolutionary insights into 3D genome organization and epigenetic landscape of Vigna mungo.</title>
        <authorList>
            <person name="Junaid A."/>
            <person name="Singh B."/>
            <person name="Bhatia S."/>
        </authorList>
    </citation>
    <scope>NUCLEOTIDE SEQUENCE [LARGE SCALE GENOMIC DNA]</scope>
    <source>
        <strain evidence="4">Urdbean</strain>
    </source>
</reference>
<dbReference type="Proteomes" id="UP001374535">
    <property type="component" value="Chromosome 6"/>
</dbReference>
<dbReference type="Gene3D" id="2.70.150.10">
    <property type="entry name" value="Calcium-transporting ATPase, cytoplasmic transduction domain A"/>
    <property type="match status" value="1"/>
</dbReference>
<dbReference type="GO" id="GO:0005388">
    <property type="term" value="F:P-type calcium transporter activity"/>
    <property type="evidence" value="ECO:0007669"/>
    <property type="project" value="TreeGrafter"/>
</dbReference>
<dbReference type="FunFam" id="2.70.150.10:FF:000006">
    <property type="entry name" value="Calcium-transporting ATPase"/>
    <property type="match status" value="1"/>
</dbReference>
<proteinExistence type="predicted"/>
<dbReference type="AlphaFoldDB" id="A0AAQ3NBE1"/>
<feature type="region of interest" description="Disordered" evidence="2">
    <location>
        <begin position="114"/>
        <end position="144"/>
    </location>
</feature>
<dbReference type="PANTHER" id="PTHR24093:SF448">
    <property type="entry name" value="CALCIUM-TRANSPORTING ATPASE"/>
    <property type="match status" value="1"/>
</dbReference>
<evidence type="ECO:0000313" key="5">
    <source>
        <dbReference type="Proteomes" id="UP001374535"/>
    </source>
</evidence>
<feature type="compositionally biased region" description="Polar residues" evidence="2">
    <location>
        <begin position="117"/>
        <end position="136"/>
    </location>
</feature>
<dbReference type="GO" id="GO:0005886">
    <property type="term" value="C:plasma membrane"/>
    <property type="evidence" value="ECO:0007669"/>
    <property type="project" value="TreeGrafter"/>
</dbReference>
<sequence length="282" mass="30551">MVNGTTTPHGKSLDIFVLTVLLSHLINRVLHPQFKLVDSDGLIAAPGLSRSAFKMVALMLICRMSGPTSSPPLSANMENPHRKGNHPQGLTNPLLGDECISTVITKPNGVSGEFKKISSSTQKSPQLTNSLDPKSQNQEEKVGQKSLQFKDLDKEKKNVSIQVTRDGRRQKVSIHDLVVGDMVHLSIGDVVPADGLLIFGFGLLIDESSLSGESDAVNVDNQKPFLLVGTTVQDGFAKMLVTSVGVRTEWGRLMDTLNEGGDDETPLQVLQEEDVLKKCMQG</sequence>
<organism evidence="4 5">
    <name type="scientific">Vigna mungo</name>
    <name type="common">Black gram</name>
    <name type="synonym">Phaseolus mungo</name>
    <dbReference type="NCBI Taxonomy" id="3915"/>
    <lineage>
        <taxon>Eukaryota</taxon>
        <taxon>Viridiplantae</taxon>
        <taxon>Streptophyta</taxon>
        <taxon>Embryophyta</taxon>
        <taxon>Tracheophyta</taxon>
        <taxon>Spermatophyta</taxon>
        <taxon>Magnoliopsida</taxon>
        <taxon>eudicotyledons</taxon>
        <taxon>Gunneridae</taxon>
        <taxon>Pentapetalae</taxon>
        <taxon>rosids</taxon>
        <taxon>fabids</taxon>
        <taxon>Fabales</taxon>
        <taxon>Fabaceae</taxon>
        <taxon>Papilionoideae</taxon>
        <taxon>50 kb inversion clade</taxon>
        <taxon>NPAAA clade</taxon>
        <taxon>indigoferoid/millettioid clade</taxon>
        <taxon>Phaseoleae</taxon>
        <taxon>Vigna</taxon>
    </lineage>
</organism>
<keyword evidence="1" id="KW-0460">Magnesium</keyword>
<evidence type="ECO:0000256" key="2">
    <source>
        <dbReference type="SAM" id="MobiDB-lite"/>
    </source>
</evidence>
<dbReference type="PANTHER" id="PTHR24093">
    <property type="entry name" value="CATION TRANSPORTING ATPASE"/>
    <property type="match status" value="1"/>
</dbReference>
<feature type="domain" description="P-type ATPase A" evidence="3">
    <location>
        <begin position="160"/>
        <end position="257"/>
    </location>
</feature>
<gene>
    <name evidence="4" type="ORF">V8G54_019973</name>
</gene>
<dbReference type="Pfam" id="PF00122">
    <property type="entry name" value="E1-E2_ATPase"/>
    <property type="match status" value="1"/>
</dbReference>
<evidence type="ECO:0000313" key="4">
    <source>
        <dbReference type="EMBL" id="WVZ06627.1"/>
    </source>
</evidence>
<dbReference type="SUPFAM" id="SSF81653">
    <property type="entry name" value="Calcium ATPase, transduction domain A"/>
    <property type="match status" value="1"/>
</dbReference>
<dbReference type="InterPro" id="IPR008250">
    <property type="entry name" value="ATPase_P-typ_transduc_dom_A_sf"/>
</dbReference>
<keyword evidence="5" id="KW-1185">Reference proteome</keyword>